<dbReference type="GO" id="GO:0015074">
    <property type="term" value="P:DNA integration"/>
    <property type="evidence" value="ECO:0007669"/>
    <property type="project" value="InterPro"/>
</dbReference>
<accession>W7LBC3</accession>
<name>W7LBC3_CYTFI</name>
<reference evidence="2 3" key="2">
    <citation type="journal article" date="2016" name="Sci. Rep.">
        <title>A novel serine protease, Sep1, from Bacillus firmus DS-1 has nematicidal activity and degrades multiple intestinal-associated nematode proteins.</title>
        <authorList>
            <person name="Geng C."/>
            <person name="Nie X."/>
            <person name="Tang Z."/>
            <person name="Zhang Y."/>
            <person name="Lin J."/>
            <person name="Sun M."/>
            <person name="Peng D."/>
        </authorList>
    </citation>
    <scope>NUCLEOTIDE SEQUENCE [LARGE SCALE GENOMIC DNA]</scope>
    <source>
        <strain evidence="2 3">DS1</strain>
    </source>
</reference>
<evidence type="ECO:0000256" key="1">
    <source>
        <dbReference type="ARBA" id="ARBA00023172"/>
    </source>
</evidence>
<evidence type="ECO:0000313" key="2">
    <source>
        <dbReference type="EMBL" id="EWG09324.1"/>
    </source>
</evidence>
<proteinExistence type="predicted"/>
<dbReference type="Proteomes" id="UP000019270">
    <property type="component" value="Unassembled WGS sequence"/>
</dbReference>
<dbReference type="PATRIC" id="fig|1307436.3.peg.4185"/>
<dbReference type="RefSeq" id="WP_051488949.1">
    <property type="nucleotide sequence ID" value="NZ_APVL01000018.1"/>
</dbReference>
<dbReference type="eggNOG" id="COG0582">
    <property type="taxonomic scope" value="Bacteria"/>
</dbReference>
<dbReference type="Gene3D" id="1.10.443.10">
    <property type="entry name" value="Intergrase catalytic core"/>
    <property type="match status" value="1"/>
</dbReference>
<organism evidence="2 3">
    <name type="scientific">Cytobacillus firmus DS1</name>
    <dbReference type="NCBI Taxonomy" id="1307436"/>
    <lineage>
        <taxon>Bacteria</taxon>
        <taxon>Bacillati</taxon>
        <taxon>Bacillota</taxon>
        <taxon>Bacilli</taxon>
        <taxon>Bacillales</taxon>
        <taxon>Bacillaceae</taxon>
        <taxon>Cytobacillus</taxon>
    </lineage>
</organism>
<protein>
    <submittedName>
        <fullName evidence="2">Phage integrase family protein</fullName>
    </submittedName>
</protein>
<gene>
    <name evidence="2" type="ORF">PBF_19548</name>
</gene>
<dbReference type="OrthoDB" id="2207344at2"/>
<dbReference type="InterPro" id="IPR011010">
    <property type="entry name" value="DNA_brk_join_enz"/>
</dbReference>
<sequence length="571" mass="67759">MTLYNYEPENEEFDFQSEEYFSLEQSLRNAHEIFDSIKEQNIVLNSEFKDDIWILNNKARKGTATLDFSSIKNSKLVSLPSNLKVIIKCWITENSLRIGVKHLQTYLNKVLKALELTDFKKEKVEILIKWIDNENTTRVKVKIINALLNLFDYYDFDCAVVYTNRLLALRSKFKSVANIRPLPPSKDILLFSYYLEEFAKDVIFDPKSDLDEKIYRTKLIFYPILIWWRLTTIIPLRPGEFCAIDRECLFFKDDKWYIRLPRNKIPIRNARRIQIIDEFAISEDMYELLSNYIKETNKFGRTATLISYRSIIWADPYKDTRKLFKKDPDYITHGILYQLIKKFYVEVLEKIYNCNIPKDNHVKPNSTRHIAIVSLMLQGISPIHIARLAGHATVETQFLYQDHKEYWVDSEVFNLMKKYKYLSANEGVHYQESFVNSYVPHEIQQVALKPNKTGYKSKLKIGFCTDELQRCPTDDCLNPCEYWLIGITEYLEKEEEIKKRIHEKRRTIDELFTFIHNLHRIIFSDEQETTNPNSLLLLKMKANQIQGELHSLANLMTKLPYLDTKEVFWIE</sequence>
<dbReference type="GO" id="GO:0006310">
    <property type="term" value="P:DNA recombination"/>
    <property type="evidence" value="ECO:0007669"/>
    <property type="project" value="UniProtKB-KW"/>
</dbReference>
<dbReference type="GO" id="GO:0003677">
    <property type="term" value="F:DNA binding"/>
    <property type="evidence" value="ECO:0007669"/>
    <property type="project" value="InterPro"/>
</dbReference>
<dbReference type="EMBL" id="APVL01000018">
    <property type="protein sequence ID" value="EWG09324.1"/>
    <property type="molecule type" value="Genomic_DNA"/>
</dbReference>
<reference evidence="3" key="1">
    <citation type="submission" date="2013-03" db="EMBL/GenBank/DDBJ databases">
        <title>Draft genome sequence of Bacillus firmus DS1.</title>
        <authorList>
            <person name="Peng D."/>
            <person name="Zhu L."/>
            <person name="Sun M."/>
        </authorList>
    </citation>
    <scope>NUCLEOTIDE SEQUENCE [LARGE SCALE GENOMIC DNA]</scope>
    <source>
        <strain evidence="3">DS1</strain>
    </source>
</reference>
<comment type="caution">
    <text evidence="2">The sequence shown here is derived from an EMBL/GenBank/DDBJ whole genome shotgun (WGS) entry which is preliminary data.</text>
</comment>
<dbReference type="CDD" id="cd00397">
    <property type="entry name" value="DNA_BRE_C"/>
    <property type="match status" value="1"/>
</dbReference>
<keyword evidence="1" id="KW-0233">DNA recombination</keyword>
<evidence type="ECO:0000313" key="3">
    <source>
        <dbReference type="Proteomes" id="UP000019270"/>
    </source>
</evidence>
<dbReference type="AlphaFoldDB" id="W7LBC3"/>
<dbReference type="InterPro" id="IPR013762">
    <property type="entry name" value="Integrase-like_cat_sf"/>
</dbReference>
<dbReference type="SUPFAM" id="SSF56349">
    <property type="entry name" value="DNA breaking-rejoining enzymes"/>
    <property type="match status" value="1"/>
</dbReference>